<dbReference type="InterPro" id="IPR021426">
    <property type="entry name" value="DUF3073"/>
</dbReference>
<accession>A0A895XSQ9</accession>
<protein>
    <submittedName>
        <fullName evidence="2">DUF3073 domain-containing protein</fullName>
    </submittedName>
</protein>
<gene>
    <name evidence="2" type="ORF">JQS30_16380</name>
</gene>
<evidence type="ECO:0000313" key="3">
    <source>
        <dbReference type="Proteomes" id="UP000662939"/>
    </source>
</evidence>
<dbReference type="EMBL" id="CP070496">
    <property type="protein sequence ID" value="QSB05300.1"/>
    <property type="molecule type" value="Genomic_DNA"/>
</dbReference>
<name>A0A895XSQ9_9ACTN</name>
<feature type="compositionally biased region" description="Basic and acidic residues" evidence="1">
    <location>
        <begin position="75"/>
        <end position="94"/>
    </location>
</feature>
<proteinExistence type="predicted"/>
<reference evidence="2" key="1">
    <citation type="submission" date="2021-02" db="EMBL/GenBank/DDBJ databases">
        <title>Natronoglycomyces albus gen. nov., sp. nov, a haloalkaliphilic actinobacterium from a soda solonchak soil.</title>
        <authorList>
            <person name="Sorokin D.Y."/>
            <person name="Khijniak T.V."/>
            <person name="Zakharycheva A.P."/>
            <person name="Boueva O.V."/>
            <person name="Ariskina E.V."/>
            <person name="Hahnke R.L."/>
            <person name="Bunk B."/>
            <person name="Sproer C."/>
            <person name="Schumann P."/>
            <person name="Evtushenko L.I."/>
            <person name="Kublanov I.V."/>
        </authorList>
    </citation>
    <scope>NUCLEOTIDE SEQUENCE</scope>
    <source>
        <strain evidence="2">DSM 106290</strain>
    </source>
</reference>
<feature type="region of interest" description="Disordered" evidence="1">
    <location>
        <begin position="1"/>
        <end position="102"/>
    </location>
</feature>
<organism evidence="2 3">
    <name type="scientific">Natronoglycomyces albus</name>
    <dbReference type="NCBI Taxonomy" id="2811108"/>
    <lineage>
        <taxon>Bacteria</taxon>
        <taxon>Bacillati</taxon>
        <taxon>Actinomycetota</taxon>
        <taxon>Actinomycetes</taxon>
        <taxon>Glycomycetales</taxon>
        <taxon>Glycomycetaceae</taxon>
        <taxon>Natronoglycomyces</taxon>
    </lineage>
</organism>
<keyword evidence="3" id="KW-1185">Reference proteome</keyword>
<dbReference type="Pfam" id="PF11273">
    <property type="entry name" value="DUF3073"/>
    <property type="match status" value="1"/>
</dbReference>
<sequence>MGRGRAKAKQMKVARRLKYHSPNTDLRALERELAGGKEAENHAIEAEEAVDEEPDEGYSDPYADYASDDDDGLREEDWLPPRNKSDLRWMKRWDGNPSLPPT</sequence>
<dbReference type="KEGG" id="nav:JQS30_16380"/>
<dbReference type="RefSeq" id="WP_213171308.1">
    <property type="nucleotide sequence ID" value="NZ_CP070496.1"/>
</dbReference>
<evidence type="ECO:0000313" key="2">
    <source>
        <dbReference type="EMBL" id="QSB05300.1"/>
    </source>
</evidence>
<feature type="compositionally biased region" description="Basic residues" evidence="1">
    <location>
        <begin position="1"/>
        <end position="19"/>
    </location>
</feature>
<feature type="compositionally biased region" description="Basic and acidic residues" evidence="1">
    <location>
        <begin position="27"/>
        <end position="45"/>
    </location>
</feature>
<feature type="compositionally biased region" description="Acidic residues" evidence="1">
    <location>
        <begin position="46"/>
        <end position="58"/>
    </location>
</feature>
<evidence type="ECO:0000256" key="1">
    <source>
        <dbReference type="SAM" id="MobiDB-lite"/>
    </source>
</evidence>
<dbReference type="Proteomes" id="UP000662939">
    <property type="component" value="Chromosome"/>
</dbReference>
<dbReference type="AlphaFoldDB" id="A0A895XSQ9"/>